<evidence type="ECO:0000256" key="1">
    <source>
        <dbReference type="SAM" id="Coils"/>
    </source>
</evidence>
<reference evidence="2 3" key="1">
    <citation type="submission" date="2018-06" db="EMBL/GenBank/DDBJ databases">
        <title>Comparative genomics of Brasilonema spp. strains.</title>
        <authorList>
            <person name="Alvarenga D.O."/>
            <person name="Fiore M.F."/>
            <person name="Varani A.M."/>
        </authorList>
    </citation>
    <scope>NUCLEOTIDE SEQUENCE [LARGE SCALE GENOMIC DNA]</scope>
    <source>
        <strain evidence="2 3">CENA114</strain>
    </source>
</reference>
<dbReference type="KEGG" id="bsen:DP114_22750"/>
<dbReference type="Proteomes" id="UP000503129">
    <property type="component" value="Chromosome"/>
</dbReference>
<sequence>MQKESENNFCLNESLSIMHNSFRLNFCTIGIVSFLTIHGWTLQQNLGNAKIELKKTQQNLEQVQSQLNDNKQELQSLRQRLNKKNSDIVIMNICLEGVGRALSDMGNDNRPGAFFELSSVVLQCRLADKIAEKTRIEQSQSASVEAHTSVKNVSQWYQDRQNIAQRNIQLKERMLKAQQKREKDNSI</sequence>
<dbReference type="EMBL" id="CP030118">
    <property type="protein sequence ID" value="QDL10340.1"/>
    <property type="molecule type" value="Genomic_DNA"/>
</dbReference>
<evidence type="ECO:0000313" key="2">
    <source>
        <dbReference type="EMBL" id="QDL10340.1"/>
    </source>
</evidence>
<gene>
    <name evidence="2" type="ORF">DP114_22750</name>
</gene>
<evidence type="ECO:0000313" key="3">
    <source>
        <dbReference type="Proteomes" id="UP000503129"/>
    </source>
</evidence>
<feature type="coiled-coil region" evidence="1">
    <location>
        <begin position="46"/>
        <end position="87"/>
    </location>
</feature>
<accession>A0A856MJI6</accession>
<keyword evidence="3" id="KW-1185">Reference proteome</keyword>
<protein>
    <submittedName>
        <fullName evidence="2">Uncharacterized protein</fullName>
    </submittedName>
</protein>
<dbReference type="AlphaFoldDB" id="A0A856MJI6"/>
<proteinExistence type="predicted"/>
<organism evidence="2 3">
    <name type="scientific">Brasilonema sennae CENA114</name>
    <dbReference type="NCBI Taxonomy" id="415709"/>
    <lineage>
        <taxon>Bacteria</taxon>
        <taxon>Bacillati</taxon>
        <taxon>Cyanobacteriota</taxon>
        <taxon>Cyanophyceae</taxon>
        <taxon>Nostocales</taxon>
        <taxon>Scytonemataceae</taxon>
        <taxon>Brasilonema</taxon>
        <taxon>Bromeliae group (in: Brasilonema)</taxon>
    </lineage>
</organism>
<keyword evidence="1" id="KW-0175">Coiled coil</keyword>
<name>A0A856MJI6_9CYAN</name>